<feature type="transmembrane region" description="Helical" evidence="1">
    <location>
        <begin position="87"/>
        <end position="109"/>
    </location>
</feature>
<dbReference type="RefSeq" id="XP_030509393.1">
    <property type="nucleotide sequence ID" value="XM_030653533.2"/>
</dbReference>
<dbReference type="PANTHER" id="PTHR33306">
    <property type="entry name" value="EXPRESSED PROTEIN-RELATED-RELATED"/>
    <property type="match status" value="1"/>
</dbReference>
<keyword evidence="3" id="KW-1185">Reference proteome</keyword>
<name>A0A803Q514_CANSA</name>
<proteinExistence type="predicted"/>
<dbReference type="Proteomes" id="UP000596661">
    <property type="component" value="Chromosome 7"/>
</dbReference>
<keyword evidence="1" id="KW-0472">Membrane</keyword>
<dbReference type="KEGG" id="csav:115724078"/>
<keyword evidence="1" id="KW-0812">Transmembrane</keyword>
<protein>
    <recommendedName>
        <fullName evidence="4">Transmembrane protein</fullName>
    </recommendedName>
</protein>
<evidence type="ECO:0000313" key="2">
    <source>
        <dbReference type="EnsemblPlants" id="cds.evm.model.07.425"/>
    </source>
</evidence>
<organism evidence="2 3">
    <name type="scientific">Cannabis sativa</name>
    <name type="common">Hemp</name>
    <name type="synonym">Marijuana</name>
    <dbReference type="NCBI Taxonomy" id="3483"/>
    <lineage>
        <taxon>Eukaryota</taxon>
        <taxon>Viridiplantae</taxon>
        <taxon>Streptophyta</taxon>
        <taxon>Embryophyta</taxon>
        <taxon>Tracheophyta</taxon>
        <taxon>Spermatophyta</taxon>
        <taxon>Magnoliopsida</taxon>
        <taxon>eudicotyledons</taxon>
        <taxon>Gunneridae</taxon>
        <taxon>Pentapetalae</taxon>
        <taxon>rosids</taxon>
        <taxon>fabids</taxon>
        <taxon>Rosales</taxon>
        <taxon>Cannabaceae</taxon>
        <taxon>Cannabis</taxon>
    </lineage>
</organism>
<feature type="transmembrane region" description="Helical" evidence="1">
    <location>
        <begin position="12"/>
        <end position="35"/>
    </location>
</feature>
<keyword evidence="1" id="KW-1133">Transmembrane helix</keyword>
<accession>A0A803Q514</accession>
<reference evidence="2" key="2">
    <citation type="submission" date="2021-03" db="UniProtKB">
        <authorList>
            <consortium name="EnsemblPlants"/>
        </authorList>
    </citation>
    <scope>IDENTIFICATION</scope>
</reference>
<dbReference type="Gramene" id="evm.model.07.425">
    <property type="protein sequence ID" value="cds.evm.model.07.425"/>
    <property type="gene ID" value="evm.TU.07.425"/>
</dbReference>
<sequence>MMNQERHQGGGGAPHGILLAVVVVLVIVVPFLLGDQGEALTEAFSELLSPIGLLLLPIILLLTIQFLSSDRGSFVNSIFSTGEPDSIHRVSGSPVGVALFLVIILFLLYNRISIFGGDDDSGD</sequence>
<dbReference type="AlphaFoldDB" id="A0A803Q514"/>
<evidence type="ECO:0000313" key="3">
    <source>
        <dbReference type="Proteomes" id="UP000596661"/>
    </source>
</evidence>
<dbReference type="EMBL" id="UZAU01000635">
    <property type="status" value="NOT_ANNOTATED_CDS"/>
    <property type="molecule type" value="Genomic_DNA"/>
</dbReference>
<dbReference type="PANTHER" id="PTHR33306:SF1">
    <property type="entry name" value="EXPRESSED PROTEIN"/>
    <property type="match status" value="1"/>
</dbReference>
<reference evidence="2" key="1">
    <citation type="submission" date="2018-11" db="EMBL/GenBank/DDBJ databases">
        <authorList>
            <person name="Grassa J C."/>
        </authorList>
    </citation>
    <scope>NUCLEOTIDE SEQUENCE [LARGE SCALE GENOMIC DNA]</scope>
</reference>
<evidence type="ECO:0000256" key="1">
    <source>
        <dbReference type="SAM" id="Phobius"/>
    </source>
</evidence>
<feature type="transmembrane region" description="Helical" evidence="1">
    <location>
        <begin position="47"/>
        <end position="67"/>
    </location>
</feature>
<gene>
    <name evidence="2" type="primary">LOC115724078</name>
</gene>
<dbReference type="GeneID" id="115724078"/>
<evidence type="ECO:0008006" key="4">
    <source>
        <dbReference type="Google" id="ProtNLM"/>
    </source>
</evidence>
<dbReference type="EnsemblPlants" id="evm.model.07.425">
    <property type="protein sequence ID" value="cds.evm.model.07.425"/>
    <property type="gene ID" value="evm.TU.07.425"/>
</dbReference>
<dbReference type="OMA" id="NSIHRIG"/>